<keyword evidence="3" id="KW-0812">Transmembrane</keyword>
<keyword evidence="9" id="KW-1185">Reference proteome</keyword>
<reference evidence="8 9" key="1">
    <citation type="submission" date="2020-04" db="EMBL/GenBank/DDBJ databases">
        <authorList>
            <person name="Laetsch R D."/>
            <person name="Stevens L."/>
            <person name="Kumar S."/>
            <person name="Blaxter L. M."/>
        </authorList>
    </citation>
    <scope>NUCLEOTIDE SEQUENCE [LARGE SCALE GENOMIC DNA]</scope>
</reference>
<protein>
    <recommendedName>
        <fullName evidence="6">Mitochondrial inner membrane protein Mpv17</fullName>
    </recommendedName>
</protein>
<keyword evidence="5" id="KW-0472">Membrane</keyword>
<evidence type="ECO:0000256" key="1">
    <source>
        <dbReference type="ARBA" id="ARBA00004141"/>
    </source>
</evidence>
<evidence type="ECO:0000256" key="4">
    <source>
        <dbReference type="ARBA" id="ARBA00022989"/>
    </source>
</evidence>
<dbReference type="Proteomes" id="UP000494206">
    <property type="component" value="Unassembled WGS sequence"/>
</dbReference>
<dbReference type="EMBL" id="CADEPM010000002">
    <property type="protein sequence ID" value="CAB3399697.1"/>
    <property type="molecule type" value="Genomic_DNA"/>
</dbReference>
<comment type="similarity">
    <text evidence="2 7">Belongs to the peroxisomal membrane protein PXMP2/4 family.</text>
</comment>
<dbReference type="PANTHER" id="PTHR11266">
    <property type="entry name" value="PEROXISOMAL MEMBRANE PROTEIN 2, PXMP2 MPV17"/>
    <property type="match status" value="1"/>
</dbReference>
<evidence type="ECO:0000256" key="3">
    <source>
        <dbReference type="ARBA" id="ARBA00022692"/>
    </source>
</evidence>
<evidence type="ECO:0000256" key="7">
    <source>
        <dbReference type="RuleBase" id="RU363053"/>
    </source>
</evidence>
<dbReference type="AlphaFoldDB" id="A0A8S1EJV2"/>
<evidence type="ECO:0000313" key="9">
    <source>
        <dbReference type="Proteomes" id="UP000494206"/>
    </source>
</evidence>
<dbReference type="PANTHER" id="PTHR11266:SF17">
    <property type="entry name" value="PROTEIN MPV17"/>
    <property type="match status" value="1"/>
</dbReference>
<evidence type="ECO:0000256" key="2">
    <source>
        <dbReference type="ARBA" id="ARBA00006824"/>
    </source>
</evidence>
<dbReference type="GO" id="GO:0016020">
    <property type="term" value="C:membrane"/>
    <property type="evidence" value="ECO:0007669"/>
    <property type="project" value="UniProtKB-SubCell"/>
</dbReference>
<comment type="subcellular location">
    <subcellularLocation>
        <location evidence="1">Membrane</location>
        <topology evidence="1">Multi-pass membrane protein</topology>
    </subcellularLocation>
</comment>
<evidence type="ECO:0000256" key="6">
    <source>
        <dbReference type="ARBA" id="ARBA00049743"/>
    </source>
</evidence>
<dbReference type="GO" id="GO:0015267">
    <property type="term" value="F:channel activity"/>
    <property type="evidence" value="ECO:0007669"/>
    <property type="project" value="TreeGrafter"/>
</dbReference>
<sequence length="217" mass="25196">MEKQKRGGGTHERERLRLEIKKQSSMCDAKSNLGHATMAALTTMAVSVVRARAHLSHSFMRPCISGSGDRLTQLLTKKDDWDRFRTLRFAFLSGCFMAPTIFRWYKLLKRLNHQEAFVLKKVVLDQCLFSPMINACMLFNLKALETFSITKAKDNVKKHWPQIYGDSLKVSLPIVAFVNFCFVPVNYRVLVNQLFAFFWNAYISFRTQRPDLIEQVY</sequence>
<comment type="caution">
    <text evidence="8">The sequence shown here is derived from an EMBL/GenBank/DDBJ whole genome shotgun (WGS) entry which is preliminary data.</text>
</comment>
<dbReference type="Pfam" id="PF04117">
    <property type="entry name" value="Mpv17_PMP22"/>
    <property type="match status" value="1"/>
</dbReference>
<dbReference type="InterPro" id="IPR007248">
    <property type="entry name" value="Mpv17_PMP22"/>
</dbReference>
<organism evidence="8 9">
    <name type="scientific">Caenorhabditis bovis</name>
    <dbReference type="NCBI Taxonomy" id="2654633"/>
    <lineage>
        <taxon>Eukaryota</taxon>
        <taxon>Metazoa</taxon>
        <taxon>Ecdysozoa</taxon>
        <taxon>Nematoda</taxon>
        <taxon>Chromadorea</taxon>
        <taxon>Rhabditida</taxon>
        <taxon>Rhabditina</taxon>
        <taxon>Rhabditomorpha</taxon>
        <taxon>Rhabditoidea</taxon>
        <taxon>Rhabditidae</taxon>
        <taxon>Peloderinae</taxon>
        <taxon>Caenorhabditis</taxon>
    </lineage>
</organism>
<dbReference type="OrthoDB" id="430207at2759"/>
<evidence type="ECO:0000256" key="5">
    <source>
        <dbReference type="ARBA" id="ARBA00023136"/>
    </source>
</evidence>
<name>A0A8S1EJV2_9PELO</name>
<accession>A0A8S1EJV2</accession>
<gene>
    <name evidence="8" type="ORF">CBOVIS_LOCUS2782</name>
</gene>
<dbReference type="GO" id="GO:1901858">
    <property type="term" value="P:regulation of mitochondrial DNA metabolic process"/>
    <property type="evidence" value="ECO:0007669"/>
    <property type="project" value="TreeGrafter"/>
</dbReference>
<evidence type="ECO:0000313" key="8">
    <source>
        <dbReference type="EMBL" id="CAB3399697.1"/>
    </source>
</evidence>
<proteinExistence type="inferred from homology"/>
<keyword evidence="4" id="KW-1133">Transmembrane helix</keyword>
<dbReference type="GO" id="GO:0005739">
    <property type="term" value="C:mitochondrion"/>
    <property type="evidence" value="ECO:0007669"/>
    <property type="project" value="TreeGrafter"/>
</dbReference>